<name>A0ABY6DI59_9NEIS</name>
<protein>
    <submittedName>
        <fullName evidence="2">Entericidin</fullName>
    </submittedName>
</protein>
<evidence type="ECO:0000313" key="3">
    <source>
        <dbReference type="Proteomes" id="UP001061302"/>
    </source>
</evidence>
<feature type="chain" id="PRO_5046211279" evidence="1">
    <location>
        <begin position="20"/>
        <end position="43"/>
    </location>
</feature>
<sequence>MKPMLLALLAALSVVTLSACNTMNGFGKDLKKLGDQIEEKSAK</sequence>
<dbReference type="Proteomes" id="UP001061302">
    <property type="component" value="Chromosome"/>
</dbReference>
<gene>
    <name evidence="2" type="ORF">N8I74_11930</name>
</gene>
<keyword evidence="3" id="KW-1185">Reference proteome</keyword>
<accession>A0ABY6DI59</accession>
<evidence type="ECO:0000256" key="1">
    <source>
        <dbReference type="SAM" id="SignalP"/>
    </source>
</evidence>
<dbReference type="RefSeq" id="WP_263123330.1">
    <property type="nucleotide sequence ID" value="NZ_CP106753.1"/>
</dbReference>
<proteinExistence type="predicted"/>
<organism evidence="2 3">
    <name type="scientific">Chitiniphilus purpureus</name>
    <dbReference type="NCBI Taxonomy" id="2981137"/>
    <lineage>
        <taxon>Bacteria</taxon>
        <taxon>Pseudomonadati</taxon>
        <taxon>Pseudomonadota</taxon>
        <taxon>Betaproteobacteria</taxon>
        <taxon>Neisseriales</taxon>
        <taxon>Chitinibacteraceae</taxon>
        <taxon>Chitiniphilus</taxon>
    </lineage>
</organism>
<dbReference type="PROSITE" id="PS51257">
    <property type="entry name" value="PROKAR_LIPOPROTEIN"/>
    <property type="match status" value="1"/>
</dbReference>
<feature type="signal peptide" evidence="1">
    <location>
        <begin position="1"/>
        <end position="19"/>
    </location>
</feature>
<evidence type="ECO:0000313" key="2">
    <source>
        <dbReference type="EMBL" id="UXY14032.1"/>
    </source>
</evidence>
<reference evidence="2" key="1">
    <citation type="submission" date="2022-10" db="EMBL/GenBank/DDBJ databases">
        <title>Chitiniphilus purpureus sp. nov., a novel chitin-degrading bacterium isolated from crawfish pond sediment.</title>
        <authorList>
            <person name="Li K."/>
        </authorList>
    </citation>
    <scope>NUCLEOTIDE SEQUENCE</scope>
    <source>
        <strain evidence="2">CD1</strain>
    </source>
</reference>
<dbReference type="EMBL" id="CP106753">
    <property type="protein sequence ID" value="UXY14032.1"/>
    <property type="molecule type" value="Genomic_DNA"/>
</dbReference>
<keyword evidence="1" id="KW-0732">Signal</keyword>